<dbReference type="OrthoDB" id="10629313at2759"/>
<gene>
    <name evidence="2" type="primary">jg1974</name>
    <name evidence="2" type="ORF">PAEG_LOCUS1131</name>
</gene>
<organism evidence="2 3">
    <name type="scientific">Pararge aegeria aegeria</name>
    <dbReference type="NCBI Taxonomy" id="348720"/>
    <lineage>
        <taxon>Eukaryota</taxon>
        <taxon>Metazoa</taxon>
        <taxon>Ecdysozoa</taxon>
        <taxon>Arthropoda</taxon>
        <taxon>Hexapoda</taxon>
        <taxon>Insecta</taxon>
        <taxon>Pterygota</taxon>
        <taxon>Neoptera</taxon>
        <taxon>Endopterygota</taxon>
        <taxon>Lepidoptera</taxon>
        <taxon>Glossata</taxon>
        <taxon>Ditrysia</taxon>
        <taxon>Papilionoidea</taxon>
        <taxon>Nymphalidae</taxon>
        <taxon>Satyrinae</taxon>
        <taxon>Satyrini</taxon>
        <taxon>Parargina</taxon>
        <taxon>Pararge</taxon>
    </lineage>
</organism>
<reference evidence="2" key="1">
    <citation type="submission" date="2022-03" db="EMBL/GenBank/DDBJ databases">
        <authorList>
            <person name="Lindestad O."/>
        </authorList>
    </citation>
    <scope>NUCLEOTIDE SEQUENCE</scope>
</reference>
<dbReference type="Proteomes" id="UP000838756">
    <property type="component" value="Unassembled WGS sequence"/>
</dbReference>
<protein>
    <submittedName>
        <fullName evidence="2">Jg1974 protein</fullName>
    </submittedName>
</protein>
<dbReference type="Pfam" id="PF24811">
    <property type="entry name" value="Ig_Shg"/>
    <property type="match status" value="1"/>
</dbReference>
<name>A0A8S4QD86_9NEOP</name>
<sequence length="100" mass="11405">GTSKKDKLHRLLSQLYNKSMDNVDVFTVFSKLTVKDAFLDVRFSAHGSPYFEAEKLDSMVIGIQEKPIAKCTDQVSWEATGRFYKPLYKSLVRLKASEPD</sequence>
<feature type="domain" description="DE-cadherin-like Ig-like" evidence="1">
    <location>
        <begin position="1"/>
        <end position="61"/>
    </location>
</feature>
<evidence type="ECO:0000313" key="3">
    <source>
        <dbReference type="Proteomes" id="UP000838756"/>
    </source>
</evidence>
<dbReference type="AlphaFoldDB" id="A0A8S4QD86"/>
<keyword evidence="3" id="KW-1185">Reference proteome</keyword>
<feature type="non-terminal residue" evidence="2">
    <location>
        <position position="1"/>
    </location>
</feature>
<dbReference type="InterPro" id="IPR056370">
    <property type="entry name" value="Shg-like_Ig-like"/>
</dbReference>
<dbReference type="EMBL" id="CAKXAJ010003822">
    <property type="protein sequence ID" value="CAH2208523.1"/>
    <property type="molecule type" value="Genomic_DNA"/>
</dbReference>
<evidence type="ECO:0000259" key="1">
    <source>
        <dbReference type="Pfam" id="PF24811"/>
    </source>
</evidence>
<accession>A0A8S4QD86</accession>
<proteinExistence type="predicted"/>
<comment type="caution">
    <text evidence="2">The sequence shown here is derived from an EMBL/GenBank/DDBJ whole genome shotgun (WGS) entry which is preliminary data.</text>
</comment>
<evidence type="ECO:0000313" key="2">
    <source>
        <dbReference type="EMBL" id="CAH2208523.1"/>
    </source>
</evidence>